<sequence>MQAHQKEKTDLELYFKELVHPNVLEFHFLHWWKVNETKCKVLSKIAMDILSIPMTTLTSESTFSACGRVIDKNRASMRRDTIEVLYCSGDWIKEVYVIRSARTSAADKTNEESKENVEVVPKPKQKTKSGHPSSKLTKSKQRVKKKVQAQAGNKKVVNNMTCLFFWK</sequence>
<dbReference type="PANTHER" id="PTHR23272">
    <property type="entry name" value="BED FINGER-RELATED"/>
    <property type="match status" value="1"/>
</dbReference>
<dbReference type="InterPro" id="IPR008906">
    <property type="entry name" value="HATC_C_dom"/>
</dbReference>
<organism evidence="3 4">
    <name type="scientific">Lithospermum erythrorhizon</name>
    <name type="common">Purple gromwell</name>
    <name type="synonym">Lithospermum officinale var. erythrorhizon</name>
    <dbReference type="NCBI Taxonomy" id="34254"/>
    <lineage>
        <taxon>Eukaryota</taxon>
        <taxon>Viridiplantae</taxon>
        <taxon>Streptophyta</taxon>
        <taxon>Embryophyta</taxon>
        <taxon>Tracheophyta</taxon>
        <taxon>Spermatophyta</taxon>
        <taxon>Magnoliopsida</taxon>
        <taxon>eudicotyledons</taxon>
        <taxon>Gunneridae</taxon>
        <taxon>Pentapetalae</taxon>
        <taxon>asterids</taxon>
        <taxon>lamiids</taxon>
        <taxon>Boraginales</taxon>
        <taxon>Boraginaceae</taxon>
        <taxon>Boraginoideae</taxon>
        <taxon>Lithospermeae</taxon>
        <taxon>Lithospermum</taxon>
    </lineage>
</organism>
<name>A0AAV3S0J9_LITER</name>
<dbReference type="SUPFAM" id="SSF53098">
    <property type="entry name" value="Ribonuclease H-like"/>
    <property type="match status" value="1"/>
</dbReference>
<feature type="region of interest" description="Disordered" evidence="1">
    <location>
        <begin position="107"/>
        <end position="151"/>
    </location>
</feature>
<evidence type="ECO:0000313" key="4">
    <source>
        <dbReference type="Proteomes" id="UP001454036"/>
    </source>
</evidence>
<feature type="compositionally biased region" description="Basic residues" evidence="1">
    <location>
        <begin position="137"/>
        <end position="147"/>
    </location>
</feature>
<proteinExistence type="predicted"/>
<comment type="caution">
    <text evidence="3">The sequence shown here is derived from an EMBL/GenBank/DDBJ whole genome shotgun (WGS) entry which is preliminary data.</text>
</comment>
<reference evidence="3 4" key="1">
    <citation type="submission" date="2024-01" db="EMBL/GenBank/DDBJ databases">
        <title>The complete chloroplast genome sequence of Lithospermum erythrorhizon: insights into the phylogenetic relationship among Boraginaceae species and the maternal lineages of purple gromwells.</title>
        <authorList>
            <person name="Okada T."/>
            <person name="Watanabe K."/>
        </authorList>
    </citation>
    <scope>NUCLEOTIDE SEQUENCE [LARGE SCALE GENOMIC DNA]</scope>
</reference>
<dbReference type="InterPro" id="IPR012337">
    <property type="entry name" value="RNaseH-like_sf"/>
</dbReference>
<dbReference type="GO" id="GO:0046983">
    <property type="term" value="F:protein dimerization activity"/>
    <property type="evidence" value="ECO:0007669"/>
    <property type="project" value="InterPro"/>
</dbReference>
<evidence type="ECO:0000256" key="1">
    <source>
        <dbReference type="SAM" id="MobiDB-lite"/>
    </source>
</evidence>
<dbReference type="Proteomes" id="UP001454036">
    <property type="component" value="Unassembled WGS sequence"/>
</dbReference>
<protein>
    <recommendedName>
        <fullName evidence="2">HAT C-terminal dimerisation domain-containing protein</fullName>
    </recommendedName>
</protein>
<evidence type="ECO:0000313" key="3">
    <source>
        <dbReference type="EMBL" id="GAA0187239.1"/>
    </source>
</evidence>
<feature type="compositionally biased region" description="Basic and acidic residues" evidence="1">
    <location>
        <begin position="108"/>
        <end position="117"/>
    </location>
</feature>
<gene>
    <name evidence="3" type="ORF">LIER_34527</name>
</gene>
<dbReference type="EMBL" id="BAABME010014512">
    <property type="protein sequence ID" value="GAA0187239.1"/>
    <property type="molecule type" value="Genomic_DNA"/>
</dbReference>
<dbReference type="Pfam" id="PF05699">
    <property type="entry name" value="Dimer_Tnp_hAT"/>
    <property type="match status" value="1"/>
</dbReference>
<dbReference type="AlphaFoldDB" id="A0AAV3S0J9"/>
<dbReference type="PANTHER" id="PTHR23272:SF182">
    <property type="entry name" value="OS09G0381850 PROTEIN"/>
    <property type="match status" value="1"/>
</dbReference>
<evidence type="ECO:0000259" key="2">
    <source>
        <dbReference type="Pfam" id="PF05699"/>
    </source>
</evidence>
<feature type="domain" description="HAT C-terminal dimerisation" evidence="2">
    <location>
        <begin position="10"/>
        <end position="92"/>
    </location>
</feature>
<keyword evidence="4" id="KW-1185">Reference proteome</keyword>
<accession>A0AAV3S0J9</accession>